<evidence type="ECO:0000313" key="3">
    <source>
        <dbReference type="EMBL" id="KAF4633173.1"/>
    </source>
</evidence>
<sequence>MPSKRTKFPSSSKTTVYSAIDGEVFTIWTTHPREDFEESKLIAQLGQERAQWKARLTRKKDKGMGDEEEEGHERNLEDYIGERVEGLWENVRSEDAERILRLEDALTNKEDEVLRLQEVIRFSDVTATQLRERIKTLEARMSARLLNMLIPGVIYAPLDVASKDIRLLRLLDRQTPGLPSCEIFNASLSNDITYEALSYPWGDPKLRGSILLNGIITSVTENLARALEDIRLDQDIRVLWADALCINQDDTTERNHQVKQMGTIYQKAERVVVWLGRPKISGEVAKPSVLDSLQTHFNLGLKYSAFQPTLKAQWLELTALCELPYWRRLWIVQEIGLASDLHVYHGRSYQDWKLFSKIRENVERTKNQPDLHQSLQGIAKTITESVPGRLDQQREFRQPLWLKELHAAARHLFSKSQTVAKAAKILSEISKFSRASETTPSERHRKGRPLHLSRTGPALTQHSTSHILKQGTLGFEFITILAEWDPKWILKQDSFPFSRVLRFIADEDLESTQYTNPKNNIEIPCLLPLNPDFAETYHLLPRNLEYVREHERQGYHAELKKICNKLVKLLWYSGFGHLPHLASQFKEDQMVFLPWRKKLEVSGHKLKLRREELKRMDRTPSSGLEEAIKQGDEEDVLGRQREDDRRKEDDVRREELKTIEREHLHIKLMERGLNQLYSKHQEVAEYLDACQKFNTNVQNFVKQLESDAESHQPAFLLCTLLETCERSLCHDSRDKVYGLLGLASDVKDEDLLVDYSKSMFELFWDVARLAQKQGEAREGGREEHVDIVVSHKAGLIRFGQMLQRSLGGPFLIDGMFQQRVGYTEHSFPAPFSLVGFATGTVLLLDSGNGLSPSLVKTLKQYFRRETGWGTSDDMVEAALKQLQDTNHDLIHPFTTGYSYGSTQPGVQNCFQIPNIRAAKAKSVRKQPVLFVEDSGLIGLAPYNTRDDDLLVQFSNCDVAAIVRPSVEDETKFLLIGRAVVARRFGETRKTVSESSAELFRYNVPEPSRLLASEGILFWIDPVTLQELTCPVGEEREYSFDTLLV</sequence>
<reference evidence="3 4" key="1">
    <citation type="submission" date="2020-03" db="EMBL/GenBank/DDBJ databases">
        <title>Draft Genome Sequence of Cudoniella acicularis.</title>
        <authorList>
            <person name="Buettner E."/>
            <person name="Kellner H."/>
        </authorList>
    </citation>
    <scope>NUCLEOTIDE SEQUENCE [LARGE SCALE GENOMIC DNA]</scope>
    <source>
        <strain evidence="3 4">DSM 108380</strain>
    </source>
</reference>
<feature type="domain" description="Heterokaryon incompatibility" evidence="2">
    <location>
        <begin position="194"/>
        <end position="334"/>
    </location>
</feature>
<evidence type="ECO:0000259" key="2">
    <source>
        <dbReference type="Pfam" id="PF06985"/>
    </source>
</evidence>
<feature type="compositionally biased region" description="Basic and acidic residues" evidence="1">
    <location>
        <begin position="626"/>
        <end position="652"/>
    </location>
</feature>
<dbReference type="InterPro" id="IPR052895">
    <property type="entry name" value="HetReg/Transcr_Mod"/>
</dbReference>
<feature type="region of interest" description="Disordered" evidence="1">
    <location>
        <begin position="613"/>
        <end position="652"/>
    </location>
</feature>
<dbReference type="PANTHER" id="PTHR24148:SF73">
    <property type="entry name" value="HET DOMAIN PROTEIN (AFU_ORTHOLOGUE AFUA_8G01020)"/>
    <property type="match status" value="1"/>
</dbReference>
<feature type="region of interest" description="Disordered" evidence="1">
    <location>
        <begin position="435"/>
        <end position="456"/>
    </location>
</feature>
<dbReference type="Pfam" id="PF06985">
    <property type="entry name" value="HET"/>
    <property type="match status" value="1"/>
</dbReference>
<evidence type="ECO:0000256" key="1">
    <source>
        <dbReference type="SAM" id="MobiDB-lite"/>
    </source>
</evidence>
<name>A0A8H4RP81_9HELO</name>
<dbReference type="OrthoDB" id="2157530at2759"/>
<dbReference type="EMBL" id="JAAMPI010000282">
    <property type="protein sequence ID" value="KAF4633173.1"/>
    <property type="molecule type" value="Genomic_DNA"/>
</dbReference>
<dbReference type="PANTHER" id="PTHR24148">
    <property type="entry name" value="ANKYRIN REPEAT DOMAIN-CONTAINING PROTEIN 39 HOMOLOG-RELATED"/>
    <property type="match status" value="1"/>
</dbReference>
<keyword evidence="4" id="KW-1185">Reference proteome</keyword>
<dbReference type="Proteomes" id="UP000566819">
    <property type="component" value="Unassembled WGS sequence"/>
</dbReference>
<gene>
    <name evidence="3" type="ORF">G7Y89_g4952</name>
</gene>
<dbReference type="AlphaFoldDB" id="A0A8H4RP81"/>
<evidence type="ECO:0000313" key="4">
    <source>
        <dbReference type="Proteomes" id="UP000566819"/>
    </source>
</evidence>
<comment type="caution">
    <text evidence="3">The sequence shown here is derived from an EMBL/GenBank/DDBJ whole genome shotgun (WGS) entry which is preliminary data.</text>
</comment>
<organism evidence="3 4">
    <name type="scientific">Cudoniella acicularis</name>
    <dbReference type="NCBI Taxonomy" id="354080"/>
    <lineage>
        <taxon>Eukaryota</taxon>
        <taxon>Fungi</taxon>
        <taxon>Dikarya</taxon>
        <taxon>Ascomycota</taxon>
        <taxon>Pezizomycotina</taxon>
        <taxon>Leotiomycetes</taxon>
        <taxon>Helotiales</taxon>
        <taxon>Tricladiaceae</taxon>
        <taxon>Cudoniella</taxon>
    </lineage>
</organism>
<protein>
    <recommendedName>
        <fullName evidence="2">Heterokaryon incompatibility domain-containing protein</fullName>
    </recommendedName>
</protein>
<dbReference type="InterPro" id="IPR010730">
    <property type="entry name" value="HET"/>
</dbReference>
<proteinExistence type="predicted"/>
<accession>A0A8H4RP81</accession>